<organism evidence="1 2">
    <name type="scientific">Allacma fusca</name>
    <dbReference type="NCBI Taxonomy" id="39272"/>
    <lineage>
        <taxon>Eukaryota</taxon>
        <taxon>Metazoa</taxon>
        <taxon>Ecdysozoa</taxon>
        <taxon>Arthropoda</taxon>
        <taxon>Hexapoda</taxon>
        <taxon>Collembola</taxon>
        <taxon>Symphypleona</taxon>
        <taxon>Sminthuridae</taxon>
        <taxon>Allacma</taxon>
    </lineage>
</organism>
<dbReference type="AlphaFoldDB" id="A0A8J2NLT0"/>
<name>A0A8J2NLT0_9HEXA</name>
<reference evidence="1" key="1">
    <citation type="submission" date="2021-06" db="EMBL/GenBank/DDBJ databases">
        <authorList>
            <person name="Hodson N. C."/>
            <person name="Mongue J. A."/>
            <person name="Jaron S. K."/>
        </authorList>
    </citation>
    <scope>NUCLEOTIDE SEQUENCE</scope>
</reference>
<dbReference type="Proteomes" id="UP000708208">
    <property type="component" value="Unassembled WGS sequence"/>
</dbReference>
<accession>A0A8J2NLT0</accession>
<gene>
    <name evidence="1" type="ORF">AFUS01_LOCUS7205</name>
</gene>
<sequence>SIKSSVLDSLYSSRPRRTKFSLAGQGKKNAGLKINCLSM</sequence>
<evidence type="ECO:0000313" key="2">
    <source>
        <dbReference type="Proteomes" id="UP000708208"/>
    </source>
</evidence>
<evidence type="ECO:0000313" key="1">
    <source>
        <dbReference type="EMBL" id="CAG7717766.1"/>
    </source>
</evidence>
<protein>
    <submittedName>
        <fullName evidence="1">Uncharacterized protein</fullName>
    </submittedName>
</protein>
<feature type="non-terminal residue" evidence="1">
    <location>
        <position position="1"/>
    </location>
</feature>
<comment type="caution">
    <text evidence="1">The sequence shown here is derived from an EMBL/GenBank/DDBJ whole genome shotgun (WGS) entry which is preliminary data.</text>
</comment>
<dbReference type="EMBL" id="CAJVCH010048455">
    <property type="protein sequence ID" value="CAG7717766.1"/>
    <property type="molecule type" value="Genomic_DNA"/>
</dbReference>
<proteinExistence type="predicted"/>
<keyword evidence="2" id="KW-1185">Reference proteome</keyword>